<evidence type="ECO:0000313" key="3">
    <source>
        <dbReference type="Proteomes" id="UP001431209"/>
    </source>
</evidence>
<dbReference type="GO" id="GO:0006419">
    <property type="term" value="P:alanyl-tRNA aminoacylation"/>
    <property type="evidence" value="ECO:0007669"/>
    <property type="project" value="InterPro"/>
</dbReference>
<dbReference type="InterPro" id="IPR018164">
    <property type="entry name" value="Ala-tRNA-synth_IIc_N"/>
</dbReference>
<dbReference type="Gene3D" id="3.30.980.10">
    <property type="entry name" value="Threonyl-trna Synthetase, Chain A, domain 2"/>
    <property type="match status" value="1"/>
</dbReference>
<dbReference type="PANTHER" id="PTHR43462">
    <property type="entry name" value="ALANYL-TRNA EDITING PROTEIN"/>
    <property type="match status" value="1"/>
</dbReference>
<evidence type="ECO:0000259" key="1">
    <source>
        <dbReference type="Pfam" id="PF01411"/>
    </source>
</evidence>
<dbReference type="EMBL" id="JAOPGA020000950">
    <property type="protein sequence ID" value="KAL0483372.1"/>
    <property type="molecule type" value="Genomic_DNA"/>
</dbReference>
<dbReference type="GO" id="GO:0005524">
    <property type="term" value="F:ATP binding"/>
    <property type="evidence" value="ECO:0007669"/>
    <property type="project" value="InterPro"/>
</dbReference>
<dbReference type="InterPro" id="IPR051335">
    <property type="entry name" value="Alanyl-tRNA_Editing_Enzymes"/>
</dbReference>
<dbReference type="Proteomes" id="UP001431209">
    <property type="component" value="Unassembled WGS sequence"/>
</dbReference>
<comment type="caution">
    <text evidence="2">The sequence shown here is derived from an EMBL/GenBank/DDBJ whole genome shotgun (WGS) entry which is preliminary data.</text>
</comment>
<gene>
    <name evidence="2" type="ORF">AKO1_014688</name>
</gene>
<proteinExistence type="predicted"/>
<evidence type="ECO:0000313" key="2">
    <source>
        <dbReference type="EMBL" id="KAL0483372.1"/>
    </source>
</evidence>
<dbReference type="SUPFAM" id="SSF55186">
    <property type="entry name" value="ThrRS/AlaRS common domain"/>
    <property type="match status" value="1"/>
</dbReference>
<dbReference type="Gene3D" id="2.40.30.130">
    <property type="match status" value="1"/>
</dbReference>
<protein>
    <submittedName>
        <fullName evidence="2">Alanine tRS</fullName>
    </submittedName>
</protein>
<reference evidence="2 3" key="1">
    <citation type="submission" date="2024-03" db="EMBL/GenBank/DDBJ databases">
        <title>The Acrasis kona genome and developmental transcriptomes reveal deep origins of eukaryotic multicellular pathways.</title>
        <authorList>
            <person name="Sheikh S."/>
            <person name="Fu C.-J."/>
            <person name="Brown M.W."/>
            <person name="Baldauf S.L."/>
        </authorList>
    </citation>
    <scope>NUCLEOTIDE SEQUENCE [LARGE SCALE GENOMIC DNA]</scope>
    <source>
        <strain evidence="2 3">ATCC MYA-3509</strain>
    </source>
</reference>
<keyword evidence="3" id="KW-1185">Reference proteome</keyword>
<dbReference type="InterPro" id="IPR009000">
    <property type="entry name" value="Transl_B-barrel_sf"/>
</dbReference>
<feature type="domain" description="Alanyl-tRNA synthetase class IIc N-terminal" evidence="1">
    <location>
        <begin position="29"/>
        <end position="103"/>
    </location>
</feature>
<dbReference type="InterPro" id="IPR018163">
    <property type="entry name" value="Thr/Ala-tRNA-synth_IIc_edit"/>
</dbReference>
<organism evidence="2 3">
    <name type="scientific">Acrasis kona</name>
    <dbReference type="NCBI Taxonomy" id="1008807"/>
    <lineage>
        <taxon>Eukaryota</taxon>
        <taxon>Discoba</taxon>
        <taxon>Heterolobosea</taxon>
        <taxon>Tetramitia</taxon>
        <taxon>Eutetramitia</taxon>
        <taxon>Acrasidae</taxon>
        <taxon>Acrasis</taxon>
    </lineage>
</organism>
<dbReference type="GO" id="GO:0004813">
    <property type="term" value="F:alanine-tRNA ligase activity"/>
    <property type="evidence" value="ECO:0007669"/>
    <property type="project" value="InterPro"/>
</dbReference>
<dbReference type="PANTHER" id="PTHR43462:SF2">
    <property type="entry name" value="THREONYL AND ALANYL TRNA SYNTHETASE SECOND ADDITIONAL DOMAIN-CONTAINING PROTEIN"/>
    <property type="match status" value="1"/>
</dbReference>
<dbReference type="Pfam" id="PF01411">
    <property type="entry name" value="tRNA-synt_2c"/>
    <property type="match status" value="1"/>
</dbReference>
<dbReference type="SUPFAM" id="SSF50447">
    <property type="entry name" value="Translation proteins"/>
    <property type="match status" value="1"/>
</dbReference>
<name>A0AAW2Z275_9EUKA</name>
<accession>A0AAW2Z275</accession>
<dbReference type="AlphaFoldDB" id="A0AAW2Z275"/>
<sequence>MTRTEHAYLNDTFLFEHNGSKVVNVSRSENEPKQSVVLLNSTIFHPQGGGQPSDVGIISDGQTTFKVLKAIKSGEQVQHLGTFEPEDSTFEENAIVHQTVDKDSRLQNASLHSAGHLIDFAVKLIGFDKWTSSKGYHFPQSPYVEYNHNGQYTKESEIVETLNVELDKLLKKNENVKVEMVPYDKWTEIPSYLPAGEPVRTINYGGICGACSGTHVNTFGQIGSKITIKSAKKKGAVVRVSYKVE</sequence>